<dbReference type="InterPro" id="IPR007300">
    <property type="entry name" value="CidB/LrgB"/>
</dbReference>
<gene>
    <name evidence="7" type="ORF">J2S20_000281</name>
</gene>
<dbReference type="GO" id="GO:0016787">
    <property type="term" value="F:hydrolase activity"/>
    <property type="evidence" value="ECO:0007669"/>
    <property type="project" value="UniProtKB-KW"/>
</dbReference>
<evidence type="ECO:0000256" key="3">
    <source>
        <dbReference type="ARBA" id="ARBA00022989"/>
    </source>
</evidence>
<feature type="transmembrane region" description="Helical" evidence="6">
    <location>
        <begin position="62"/>
        <end position="82"/>
    </location>
</feature>
<evidence type="ECO:0000313" key="7">
    <source>
        <dbReference type="EMBL" id="MDQ0151601.1"/>
    </source>
</evidence>
<evidence type="ECO:0000256" key="4">
    <source>
        <dbReference type="ARBA" id="ARBA00023136"/>
    </source>
</evidence>
<dbReference type="GO" id="GO:0016020">
    <property type="term" value="C:membrane"/>
    <property type="evidence" value="ECO:0007669"/>
    <property type="project" value="UniProtKB-SubCell"/>
</dbReference>
<feature type="transmembrane region" description="Helical" evidence="6">
    <location>
        <begin position="38"/>
        <end position="56"/>
    </location>
</feature>
<keyword evidence="7" id="KW-0378">Hydrolase</keyword>
<comment type="subcellular location">
    <subcellularLocation>
        <location evidence="1">Membrane</location>
        <topology evidence="1">Multi-pass membrane protein</topology>
    </subcellularLocation>
</comment>
<evidence type="ECO:0000256" key="6">
    <source>
        <dbReference type="SAM" id="Phobius"/>
    </source>
</evidence>
<evidence type="ECO:0000256" key="5">
    <source>
        <dbReference type="SAM" id="MobiDB-lite"/>
    </source>
</evidence>
<comment type="caution">
    <text evidence="7">The sequence shown here is derived from an EMBL/GenBank/DDBJ whole genome shotgun (WGS) entry which is preliminary data.</text>
</comment>
<evidence type="ECO:0000256" key="1">
    <source>
        <dbReference type="ARBA" id="ARBA00004141"/>
    </source>
</evidence>
<evidence type="ECO:0000256" key="2">
    <source>
        <dbReference type="ARBA" id="ARBA00022692"/>
    </source>
</evidence>
<keyword evidence="3 6" id="KW-1133">Transmembrane helix</keyword>
<keyword evidence="4 6" id="KW-0472">Membrane</keyword>
<reference evidence="7" key="1">
    <citation type="submission" date="2023-07" db="EMBL/GenBank/DDBJ databases">
        <title>Genomic Encyclopedia of Type Strains, Phase IV (KMG-IV): sequencing the most valuable type-strain genomes for metagenomic binning, comparative biology and taxonomic classification.</title>
        <authorList>
            <person name="Goeker M."/>
        </authorList>
    </citation>
    <scope>NUCLEOTIDE SEQUENCE</scope>
    <source>
        <strain evidence="7">DSM 19659</strain>
    </source>
</reference>
<name>A0AAE4AKS7_9FIRM</name>
<dbReference type="AlphaFoldDB" id="A0AAE4AKS7"/>
<feature type="transmembrane region" description="Helical" evidence="6">
    <location>
        <begin position="6"/>
        <end position="26"/>
    </location>
</feature>
<keyword evidence="8" id="KW-1185">Reference proteome</keyword>
<dbReference type="PANTHER" id="PTHR30249">
    <property type="entry name" value="PUTATIVE SEROTONIN TRANSPORTER"/>
    <property type="match status" value="1"/>
</dbReference>
<feature type="transmembrane region" description="Helical" evidence="6">
    <location>
        <begin position="147"/>
        <end position="166"/>
    </location>
</feature>
<evidence type="ECO:0000313" key="8">
    <source>
        <dbReference type="Proteomes" id="UP001241537"/>
    </source>
</evidence>
<dbReference type="EMBL" id="JAUSTO010000002">
    <property type="protein sequence ID" value="MDQ0151601.1"/>
    <property type="molecule type" value="Genomic_DNA"/>
</dbReference>
<organism evidence="7 8">
    <name type="scientific">Moryella indoligenes</name>
    <dbReference type="NCBI Taxonomy" id="371674"/>
    <lineage>
        <taxon>Bacteria</taxon>
        <taxon>Bacillati</taxon>
        <taxon>Bacillota</taxon>
        <taxon>Clostridia</taxon>
        <taxon>Lachnospirales</taxon>
        <taxon>Lachnospiraceae</taxon>
        <taxon>Moryella</taxon>
    </lineage>
</organism>
<feature type="transmembrane region" description="Helical" evidence="6">
    <location>
        <begin position="94"/>
        <end position="119"/>
    </location>
</feature>
<dbReference type="PANTHER" id="PTHR30249:SF0">
    <property type="entry name" value="PLASTIDAL GLYCOLATE_GLYCERATE TRANSLOCATOR 1, CHLOROPLASTIC"/>
    <property type="match status" value="1"/>
</dbReference>
<accession>A0AAE4AKS7</accession>
<dbReference type="Pfam" id="PF04172">
    <property type="entry name" value="LrgB"/>
    <property type="match status" value="1"/>
</dbReference>
<proteinExistence type="predicted"/>
<protein>
    <submittedName>
        <fullName evidence="7">Effector of murein hydrolase</fullName>
    </submittedName>
</protein>
<sequence>MNELIQNSTTIGIVISLLGYELGVALKNRFHKAFLNPLLISIVLVICFMLGFHISYESYNQSARYLSYLLTPATVSLAIPLYQQLALLRQNLFAILIAVFSGMLTSLCSVLLLCAVFGLNHTQYITLLPKSITTAIGIGVSEELGGFSTITVAVIIVTGILGNVLAEPICRLFAIHSPLAKGLALGTSAHAIGTAKAMELGEIEGGDEQPGNCGLRPHDGDCGVNFCNNILRASGPGGVSVPRGSAKRMMGASQRAISGALRHSRTGSHSHRRRSVRGHSPAPFLYHKADCI</sequence>
<feature type="compositionally biased region" description="Basic residues" evidence="5">
    <location>
        <begin position="262"/>
        <end position="277"/>
    </location>
</feature>
<keyword evidence="2 6" id="KW-0812">Transmembrane</keyword>
<dbReference type="Proteomes" id="UP001241537">
    <property type="component" value="Unassembled WGS sequence"/>
</dbReference>
<feature type="region of interest" description="Disordered" evidence="5">
    <location>
        <begin position="258"/>
        <end position="281"/>
    </location>
</feature>